<comment type="caution">
    <text evidence="3">The sequence shown here is derived from an EMBL/GenBank/DDBJ whole genome shotgun (WGS) entry which is preliminary data.</text>
</comment>
<dbReference type="GO" id="GO:0003677">
    <property type="term" value="F:DNA binding"/>
    <property type="evidence" value="ECO:0007669"/>
    <property type="project" value="InterPro"/>
</dbReference>
<proteinExistence type="predicted"/>
<dbReference type="RefSeq" id="WP_204014081.1">
    <property type="nucleotide sequence ID" value="NZ_BOPG01000127.1"/>
</dbReference>
<dbReference type="PANTHER" id="PTHR30349:SF81">
    <property type="entry name" value="TYROSINE RECOMBINASE XERC"/>
    <property type="match status" value="1"/>
</dbReference>
<dbReference type="PANTHER" id="PTHR30349">
    <property type="entry name" value="PHAGE INTEGRASE-RELATED"/>
    <property type="match status" value="1"/>
</dbReference>
<accession>A0A8J3ZN89</accession>
<dbReference type="Proteomes" id="UP000612585">
    <property type="component" value="Unassembled WGS sequence"/>
</dbReference>
<evidence type="ECO:0000259" key="2">
    <source>
        <dbReference type="PROSITE" id="PS51898"/>
    </source>
</evidence>
<dbReference type="GO" id="GO:0015074">
    <property type="term" value="P:DNA integration"/>
    <property type="evidence" value="ECO:0007669"/>
    <property type="project" value="InterPro"/>
</dbReference>
<dbReference type="InterPro" id="IPR050090">
    <property type="entry name" value="Tyrosine_recombinase_XerCD"/>
</dbReference>
<protein>
    <recommendedName>
        <fullName evidence="2">Tyr recombinase domain-containing protein</fullName>
    </recommendedName>
</protein>
<evidence type="ECO:0000313" key="4">
    <source>
        <dbReference type="Proteomes" id="UP000612585"/>
    </source>
</evidence>
<evidence type="ECO:0000313" key="3">
    <source>
        <dbReference type="EMBL" id="GIJ64733.1"/>
    </source>
</evidence>
<organism evidence="3 4">
    <name type="scientific">Virgisporangium aurantiacum</name>
    <dbReference type="NCBI Taxonomy" id="175570"/>
    <lineage>
        <taxon>Bacteria</taxon>
        <taxon>Bacillati</taxon>
        <taxon>Actinomycetota</taxon>
        <taxon>Actinomycetes</taxon>
        <taxon>Micromonosporales</taxon>
        <taxon>Micromonosporaceae</taxon>
        <taxon>Virgisporangium</taxon>
    </lineage>
</organism>
<dbReference type="InterPro" id="IPR013762">
    <property type="entry name" value="Integrase-like_cat_sf"/>
</dbReference>
<dbReference type="AlphaFoldDB" id="A0A8J3ZN89"/>
<keyword evidence="4" id="KW-1185">Reference proteome</keyword>
<evidence type="ECO:0000256" key="1">
    <source>
        <dbReference type="ARBA" id="ARBA00023172"/>
    </source>
</evidence>
<keyword evidence="1" id="KW-0233">DNA recombination</keyword>
<reference evidence="3" key="1">
    <citation type="submission" date="2021-01" db="EMBL/GenBank/DDBJ databases">
        <title>Whole genome shotgun sequence of Virgisporangium aurantiacum NBRC 16421.</title>
        <authorList>
            <person name="Komaki H."/>
            <person name="Tamura T."/>
        </authorList>
    </citation>
    <scope>NUCLEOTIDE SEQUENCE</scope>
    <source>
        <strain evidence="3">NBRC 16421</strain>
    </source>
</reference>
<feature type="domain" description="Tyr recombinase" evidence="2">
    <location>
        <begin position="126"/>
        <end position="316"/>
    </location>
</feature>
<dbReference type="InterPro" id="IPR011010">
    <property type="entry name" value="DNA_brk_join_enz"/>
</dbReference>
<dbReference type="Pfam" id="PF00589">
    <property type="entry name" value="Phage_integrase"/>
    <property type="match status" value="1"/>
</dbReference>
<sequence>MGEVRQLRPAHRGPTFAHAVETFLVAHTAGGAWSTGTATKYRQTLTALATRLAGSPVGHDLAALDTPAGVARLAEVFTAAFGTTAAATRVRHLSTLRSAIAWWREPAGWIRTNPTAGWVRPKVTVDTTRALTRDQVAALWRLNVGLRDRALWRLLYESAARAEEILTLDIPDLDLGSKRARVTSKGGATEWVFWQTGAAMLLPRLLAGRTRGPVFLADRKPTRAVASVDLCPVTGRARLSYRRAAEIFEEITRSLADPIEQTHGWTLHQLRHAQLTHEAENGTNTATLLARSRHASVRSLERYARPGPEAVAAHVAASDPAARRRAR</sequence>
<dbReference type="InterPro" id="IPR002104">
    <property type="entry name" value="Integrase_catalytic"/>
</dbReference>
<dbReference type="SUPFAM" id="SSF56349">
    <property type="entry name" value="DNA breaking-rejoining enzymes"/>
    <property type="match status" value="1"/>
</dbReference>
<dbReference type="GO" id="GO:0006310">
    <property type="term" value="P:DNA recombination"/>
    <property type="evidence" value="ECO:0007669"/>
    <property type="project" value="UniProtKB-KW"/>
</dbReference>
<gene>
    <name evidence="3" type="ORF">Vau01_122490</name>
</gene>
<dbReference type="PROSITE" id="PS51898">
    <property type="entry name" value="TYR_RECOMBINASE"/>
    <property type="match status" value="1"/>
</dbReference>
<name>A0A8J3ZN89_9ACTN</name>
<dbReference type="CDD" id="cd00397">
    <property type="entry name" value="DNA_BRE_C"/>
    <property type="match status" value="1"/>
</dbReference>
<dbReference type="Gene3D" id="1.10.443.10">
    <property type="entry name" value="Intergrase catalytic core"/>
    <property type="match status" value="1"/>
</dbReference>
<dbReference type="EMBL" id="BOPG01000127">
    <property type="protein sequence ID" value="GIJ64733.1"/>
    <property type="molecule type" value="Genomic_DNA"/>
</dbReference>